<name>A0A0X1KX33_VIBCO</name>
<dbReference type="EMBL" id="DS990136">
    <property type="protein sequence ID" value="EET22906.1"/>
    <property type="molecule type" value="Genomic_DNA"/>
</dbReference>
<dbReference type="AlphaFoldDB" id="A0A0X1KX33"/>
<organism evidence="1">
    <name type="scientific">Vibrio cholerae (strain MO10)</name>
    <dbReference type="NCBI Taxonomy" id="345072"/>
    <lineage>
        <taxon>Bacteria</taxon>
        <taxon>Pseudomonadati</taxon>
        <taxon>Pseudomonadota</taxon>
        <taxon>Gammaproteobacteria</taxon>
        <taxon>Vibrionales</taxon>
        <taxon>Vibrionaceae</taxon>
        <taxon>Vibrio</taxon>
    </lineage>
</organism>
<accession>A0A0X1KX33</accession>
<gene>
    <name evidence="1" type="ORF">VchoM_00934</name>
</gene>
<evidence type="ECO:0000313" key="1">
    <source>
        <dbReference type="EMBL" id="EET22906.1"/>
    </source>
</evidence>
<reference evidence="1" key="2">
    <citation type="submission" date="2008-07" db="EMBL/GenBank/DDBJ databases">
        <authorList>
            <consortium name="Broad Institute Genome Sequencing Platform"/>
            <person name="Colwell R."/>
            <person name="Grim C.J."/>
            <person name="Young S."/>
            <person name="Jaffe D."/>
            <person name="Gnerre S."/>
            <person name="Berlin A."/>
            <person name="Heiman D."/>
            <person name="Hepburn T."/>
            <person name="Shea T."/>
            <person name="Sykes S."/>
            <person name="Alvarado L."/>
            <person name="Kodira C."/>
            <person name="Heidelberg J."/>
            <person name="Lander E."/>
            <person name="Galagan J."/>
            <person name="Nusbaum C."/>
            <person name="Birren B."/>
        </authorList>
    </citation>
    <scope>NUCLEOTIDE SEQUENCE [LARGE SCALE GENOMIC DNA]</scope>
    <source>
        <strain evidence="1">MO10</strain>
    </source>
</reference>
<dbReference type="HOGENOM" id="CLU_3278393_0_0_6"/>
<reference evidence="1" key="1">
    <citation type="submission" date="2005-09" db="EMBL/GenBank/DDBJ databases">
        <title>Annotation of Vibrio cholerae MO10.</title>
        <authorList>
            <person name="Colwell R."/>
            <person name="Grim C.J."/>
            <person name="Young S."/>
            <person name="Jaffe D."/>
            <person name="Gnerre S."/>
            <person name="Berlin A."/>
            <person name="Heiman D."/>
            <person name="Hepburn T."/>
            <person name="Shea T."/>
            <person name="Sykes S."/>
            <person name="Yandava C."/>
            <person name="Alvarado L."/>
            <person name="Kodira C."/>
            <person name="Borodovsky M."/>
            <person name="Heidelberg J."/>
            <person name="Lander E."/>
            <person name="Galagan J."/>
            <person name="Nusbaum C."/>
            <person name="Birren B."/>
        </authorList>
    </citation>
    <scope>NUCLEOTIDE SEQUENCE [LARGE SCALE GENOMIC DNA]</scope>
    <source>
        <strain evidence="1">MO10</strain>
    </source>
</reference>
<protein>
    <submittedName>
        <fullName evidence="1">Uncharacterized protein</fullName>
    </submittedName>
</protein>
<proteinExistence type="predicted"/>
<sequence length="41" mass="4577">MGKQNIKHKYASLCGVIIYPKPKDKAAEKPLYLQSSVTQVT</sequence>
<dbReference type="Proteomes" id="UP000004687">
    <property type="component" value="Unassembled WGS sequence"/>
</dbReference>